<reference evidence="2 3" key="1">
    <citation type="journal article" date="2014" name="Nat. Commun.">
        <title>Multiple recent horizontal transfers of a large genomic region in cheese making fungi.</title>
        <authorList>
            <person name="Cheeseman K."/>
            <person name="Ropars J."/>
            <person name="Renault P."/>
            <person name="Dupont J."/>
            <person name="Gouzy J."/>
            <person name="Branca A."/>
            <person name="Abraham A.L."/>
            <person name="Ceppi M."/>
            <person name="Conseiller E."/>
            <person name="Debuchy R."/>
            <person name="Malagnac F."/>
            <person name="Goarin A."/>
            <person name="Silar P."/>
            <person name="Lacoste S."/>
            <person name="Sallet E."/>
            <person name="Bensimon A."/>
            <person name="Giraud T."/>
            <person name="Brygoo Y."/>
        </authorList>
    </citation>
    <scope>NUCLEOTIDE SEQUENCE [LARGE SCALE GENOMIC DNA]</scope>
    <source>
        <strain evidence="3">FM 013</strain>
    </source>
</reference>
<keyword evidence="3" id="KW-1185">Reference proteome</keyword>
<gene>
    <name evidence="2" type="ORF">PCAMFM013_S061g000013</name>
</gene>
<organism evidence="2 3">
    <name type="scientific">Penicillium camemberti (strain FM 013)</name>
    <dbReference type="NCBI Taxonomy" id="1429867"/>
    <lineage>
        <taxon>Eukaryota</taxon>
        <taxon>Fungi</taxon>
        <taxon>Dikarya</taxon>
        <taxon>Ascomycota</taxon>
        <taxon>Pezizomycotina</taxon>
        <taxon>Eurotiomycetes</taxon>
        <taxon>Eurotiomycetidae</taxon>
        <taxon>Eurotiales</taxon>
        <taxon>Aspergillaceae</taxon>
        <taxon>Penicillium</taxon>
    </lineage>
</organism>
<evidence type="ECO:0000313" key="3">
    <source>
        <dbReference type="Proteomes" id="UP000053732"/>
    </source>
</evidence>
<dbReference type="Proteomes" id="UP000053732">
    <property type="component" value="Unassembled WGS sequence"/>
</dbReference>
<proteinExistence type="predicted"/>
<evidence type="ECO:0000313" key="2">
    <source>
        <dbReference type="EMBL" id="CRL30839.1"/>
    </source>
</evidence>
<name>A0A0G4PXI8_PENC3</name>
<feature type="compositionally biased region" description="Basic and acidic residues" evidence="1">
    <location>
        <begin position="20"/>
        <end position="32"/>
    </location>
</feature>
<accession>A0A0G4PXI8</accession>
<sequence>MDYPTLSSPIDRPAKRQRRVSQDAKDQSKLEIHPQQSSNGTTVKAKVALKLLDLYSMGMLRHQICRQNAT</sequence>
<evidence type="ECO:0000256" key="1">
    <source>
        <dbReference type="SAM" id="MobiDB-lite"/>
    </source>
</evidence>
<dbReference type="EMBL" id="HG793194">
    <property type="protein sequence ID" value="CRL30839.1"/>
    <property type="molecule type" value="Genomic_DNA"/>
</dbReference>
<feature type="region of interest" description="Disordered" evidence="1">
    <location>
        <begin position="1"/>
        <end position="43"/>
    </location>
</feature>
<protein>
    <submittedName>
        <fullName evidence="2">Str. FM013</fullName>
    </submittedName>
</protein>
<dbReference type="AlphaFoldDB" id="A0A0G4PXI8"/>